<keyword evidence="1" id="KW-0805">Transcription regulation</keyword>
<dbReference type="PROSITE" id="PS01124">
    <property type="entry name" value="HTH_ARAC_FAMILY_2"/>
    <property type="match status" value="1"/>
</dbReference>
<evidence type="ECO:0000256" key="1">
    <source>
        <dbReference type="ARBA" id="ARBA00023015"/>
    </source>
</evidence>
<dbReference type="Proteomes" id="UP000627838">
    <property type="component" value="Unassembled WGS sequence"/>
</dbReference>
<dbReference type="InterPro" id="IPR011051">
    <property type="entry name" value="RmlC_Cupin_sf"/>
</dbReference>
<keyword evidence="2" id="KW-0238">DNA-binding</keyword>
<dbReference type="EMBL" id="JADBDZ010000001">
    <property type="protein sequence ID" value="MBE1530430.1"/>
    <property type="molecule type" value="Genomic_DNA"/>
</dbReference>
<dbReference type="PANTHER" id="PTHR11019:SF199">
    <property type="entry name" value="HTH-TYPE TRANSCRIPTIONAL REGULATOR NIMR"/>
    <property type="match status" value="1"/>
</dbReference>
<comment type="caution">
    <text evidence="5">The sequence shown here is derived from an EMBL/GenBank/DDBJ whole genome shotgun (WGS) entry which is preliminary data.</text>
</comment>
<evidence type="ECO:0000313" key="6">
    <source>
        <dbReference type="Proteomes" id="UP000627838"/>
    </source>
</evidence>
<dbReference type="Pfam" id="PF12833">
    <property type="entry name" value="HTH_18"/>
    <property type="match status" value="1"/>
</dbReference>
<keyword evidence="3" id="KW-0804">Transcription</keyword>
<dbReference type="SUPFAM" id="SSF51182">
    <property type="entry name" value="RmlC-like cupins"/>
    <property type="match status" value="1"/>
</dbReference>
<sequence>MSSSEAASRSRADANLGIWRREPGTRVRRAALLPEGAAPPFVIVAESHVPGVPTEWEPHAHPAHELVYVRRGAVTSLVGDRVFTVSEGCGLWIPAGAVHAGRLTAAAELHTAFIAPDRTPVAFESPTAIEMSPVLEALLTHLARTDIDAGARSRAEAVVFDVLEPSRPRLTLRLPGDARVDVIAEALLRDPADARSLEEWARELHVSPRTISRAFRAATGLPFAQWRASLRVHRALTLLGEGHEVQDVSERLGYAQTSTFIDAFRRLMGVTPGVYVATARTIAGRNSVSGVRKS</sequence>
<evidence type="ECO:0000256" key="2">
    <source>
        <dbReference type="ARBA" id="ARBA00023125"/>
    </source>
</evidence>
<dbReference type="PROSITE" id="PS00041">
    <property type="entry name" value="HTH_ARAC_FAMILY_1"/>
    <property type="match status" value="1"/>
</dbReference>
<name>A0ABR9JJW3_9ACTN</name>
<dbReference type="Gene3D" id="2.60.120.10">
    <property type="entry name" value="Jelly Rolls"/>
    <property type="match status" value="1"/>
</dbReference>
<dbReference type="Gene3D" id="1.10.10.60">
    <property type="entry name" value="Homeodomain-like"/>
    <property type="match status" value="1"/>
</dbReference>
<dbReference type="PANTHER" id="PTHR11019">
    <property type="entry name" value="HTH-TYPE TRANSCRIPTIONAL REGULATOR NIMR"/>
    <property type="match status" value="1"/>
</dbReference>
<dbReference type="InterPro" id="IPR014710">
    <property type="entry name" value="RmlC-like_jellyroll"/>
</dbReference>
<evidence type="ECO:0000259" key="4">
    <source>
        <dbReference type="PROSITE" id="PS01124"/>
    </source>
</evidence>
<dbReference type="InterPro" id="IPR009057">
    <property type="entry name" value="Homeodomain-like_sf"/>
</dbReference>
<organism evidence="5 6">
    <name type="scientific">Actinomadura algeriensis</name>
    <dbReference type="NCBI Taxonomy" id="1679523"/>
    <lineage>
        <taxon>Bacteria</taxon>
        <taxon>Bacillati</taxon>
        <taxon>Actinomycetota</taxon>
        <taxon>Actinomycetes</taxon>
        <taxon>Streptosporangiales</taxon>
        <taxon>Thermomonosporaceae</taxon>
        <taxon>Actinomadura</taxon>
    </lineage>
</organism>
<dbReference type="InterPro" id="IPR018062">
    <property type="entry name" value="HTH_AraC-typ_CS"/>
</dbReference>
<dbReference type="InterPro" id="IPR003313">
    <property type="entry name" value="AraC-bd"/>
</dbReference>
<evidence type="ECO:0000256" key="3">
    <source>
        <dbReference type="ARBA" id="ARBA00023163"/>
    </source>
</evidence>
<protein>
    <submittedName>
        <fullName evidence="5">AraC-like DNA-binding protein/mannose-6-phosphate isomerase-like protein (Cupin superfamily)</fullName>
    </submittedName>
</protein>
<dbReference type="InterPro" id="IPR018060">
    <property type="entry name" value="HTH_AraC"/>
</dbReference>
<feature type="domain" description="HTH araC/xylS-type" evidence="4">
    <location>
        <begin position="181"/>
        <end position="278"/>
    </location>
</feature>
<reference evidence="5 6" key="1">
    <citation type="submission" date="2020-10" db="EMBL/GenBank/DDBJ databases">
        <title>Sequencing the genomes of 1000 actinobacteria strains.</title>
        <authorList>
            <person name="Klenk H.-P."/>
        </authorList>
    </citation>
    <scope>NUCLEOTIDE SEQUENCE [LARGE SCALE GENOMIC DNA]</scope>
    <source>
        <strain evidence="5 6">DSM 46744</strain>
    </source>
</reference>
<dbReference type="SMART" id="SM00342">
    <property type="entry name" value="HTH_ARAC"/>
    <property type="match status" value="1"/>
</dbReference>
<dbReference type="RefSeq" id="WP_192757436.1">
    <property type="nucleotide sequence ID" value="NZ_JADBDZ010000001.1"/>
</dbReference>
<dbReference type="SUPFAM" id="SSF46689">
    <property type="entry name" value="Homeodomain-like"/>
    <property type="match status" value="1"/>
</dbReference>
<keyword evidence="6" id="KW-1185">Reference proteome</keyword>
<evidence type="ECO:0000313" key="5">
    <source>
        <dbReference type="EMBL" id="MBE1530430.1"/>
    </source>
</evidence>
<gene>
    <name evidence="5" type="ORF">H4W34_000263</name>
</gene>
<dbReference type="Pfam" id="PF02311">
    <property type="entry name" value="AraC_binding"/>
    <property type="match status" value="1"/>
</dbReference>
<accession>A0ABR9JJW3</accession>
<proteinExistence type="predicted"/>